<evidence type="ECO:0000313" key="7">
    <source>
        <dbReference type="EMBL" id="SYV96851.1"/>
    </source>
</evidence>
<evidence type="ECO:0000256" key="5">
    <source>
        <dbReference type="ARBA" id="ARBA00023136"/>
    </source>
</evidence>
<comment type="subcellular location">
    <subcellularLocation>
        <location evidence="1">Cell membrane</location>
        <topology evidence="1">Multi-pass membrane protein</topology>
    </subcellularLocation>
</comment>
<reference evidence="8" key="1">
    <citation type="submission" date="2018-06" db="EMBL/GenBank/DDBJ databases">
        <authorList>
            <consortium name="Pathogen Informatics"/>
        </authorList>
    </citation>
    <scope>NUCLEOTIDE SEQUENCE [LARGE SCALE GENOMIC DNA]</scope>
    <source>
        <strain evidence="8">NCTC10132</strain>
    </source>
</reference>
<keyword evidence="3" id="KW-0812">Transmembrane</keyword>
<keyword evidence="2" id="KW-1003">Cell membrane</keyword>
<organism evidence="7 8">
    <name type="scientific">Mycoplasmopsis edwardii</name>
    <dbReference type="NCBI Taxonomy" id="53558"/>
    <lineage>
        <taxon>Bacteria</taxon>
        <taxon>Bacillati</taxon>
        <taxon>Mycoplasmatota</taxon>
        <taxon>Mycoplasmoidales</taxon>
        <taxon>Metamycoplasmataceae</taxon>
        <taxon>Mycoplasmopsis</taxon>
    </lineage>
</organism>
<accession>A0A3B0Q924</accession>
<dbReference type="EMBL" id="LS991951">
    <property type="protein sequence ID" value="SYV96851.1"/>
    <property type="molecule type" value="Genomic_DNA"/>
</dbReference>
<feature type="domain" description="DUF2179" evidence="6">
    <location>
        <begin position="42"/>
        <end position="95"/>
    </location>
</feature>
<protein>
    <submittedName>
        <fullName evidence="7">Uncharacterized protein conserved in bacteria (DUF2179)</fullName>
    </submittedName>
</protein>
<dbReference type="InterPro" id="IPR015867">
    <property type="entry name" value="N-reg_PII/ATP_PRibTrfase_C"/>
</dbReference>
<evidence type="ECO:0000313" key="8">
    <source>
        <dbReference type="Proteomes" id="UP000257559"/>
    </source>
</evidence>
<dbReference type="Gene3D" id="3.30.70.120">
    <property type="match status" value="1"/>
</dbReference>
<gene>
    <name evidence="7" type="ORF">NCTC10132_00186</name>
</gene>
<dbReference type="PANTHER" id="PTHR33545">
    <property type="entry name" value="UPF0750 MEMBRANE PROTEIN YITT-RELATED"/>
    <property type="match status" value="1"/>
</dbReference>
<dbReference type="InterPro" id="IPR019264">
    <property type="entry name" value="DUF2179"/>
</dbReference>
<evidence type="ECO:0000256" key="3">
    <source>
        <dbReference type="ARBA" id="ARBA00022692"/>
    </source>
</evidence>
<dbReference type="KEGG" id="medw:NCTC10132_00186"/>
<dbReference type="InterPro" id="IPR051461">
    <property type="entry name" value="UPF0750_membrane"/>
</dbReference>
<keyword evidence="5" id="KW-0472">Membrane</keyword>
<evidence type="ECO:0000256" key="4">
    <source>
        <dbReference type="ARBA" id="ARBA00022989"/>
    </source>
</evidence>
<dbReference type="AlphaFoldDB" id="A0A3B0Q924"/>
<evidence type="ECO:0000259" key="6">
    <source>
        <dbReference type="Pfam" id="PF10035"/>
    </source>
</evidence>
<sequence>MYIIALNKLYPKFKLVRVEIFSLNKSADIATIITQDKKIVTGLTEFHAHGGFSKEKLNVITTITLFRQVNRIIKDVRKIDAEAFISVSDVKSIDGHIYLPKNKF</sequence>
<proteinExistence type="predicted"/>
<name>A0A3B0Q924_9BACT</name>
<dbReference type="Pfam" id="PF10035">
    <property type="entry name" value="DUF2179"/>
    <property type="match status" value="1"/>
</dbReference>
<evidence type="ECO:0000256" key="2">
    <source>
        <dbReference type="ARBA" id="ARBA00022475"/>
    </source>
</evidence>
<dbReference type="GO" id="GO:0005886">
    <property type="term" value="C:plasma membrane"/>
    <property type="evidence" value="ECO:0007669"/>
    <property type="project" value="UniProtKB-SubCell"/>
</dbReference>
<keyword evidence="4" id="KW-1133">Transmembrane helix</keyword>
<dbReference type="Proteomes" id="UP000257559">
    <property type="component" value="Chromosome"/>
</dbReference>
<dbReference type="PANTHER" id="PTHR33545:SF5">
    <property type="entry name" value="UPF0750 MEMBRANE PROTEIN YITT"/>
    <property type="match status" value="1"/>
</dbReference>
<evidence type="ECO:0000256" key="1">
    <source>
        <dbReference type="ARBA" id="ARBA00004651"/>
    </source>
</evidence>
<keyword evidence="8" id="KW-1185">Reference proteome</keyword>